<sequence length="107" mass="12313">MVDLCEGGNEPLGSLKASKSVNRISYLIKVRNRRKQLLAQNVNGKFYGLELCLKNDHPEFGLQIPKRRTDENSGQIPMEKRTVLQKEERVKQPIVDDNCFNQAKEQE</sequence>
<comment type="caution">
    <text evidence="1">The sequence shown here is derived from an EMBL/GenBank/DDBJ whole genome shotgun (WGS) entry which is preliminary data.</text>
</comment>
<dbReference type="Proteomes" id="UP001148838">
    <property type="component" value="Unassembled WGS sequence"/>
</dbReference>
<evidence type="ECO:0000313" key="1">
    <source>
        <dbReference type="EMBL" id="KAJ4437080.1"/>
    </source>
</evidence>
<organism evidence="1 2">
    <name type="scientific">Periplaneta americana</name>
    <name type="common">American cockroach</name>
    <name type="synonym">Blatta americana</name>
    <dbReference type="NCBI Taxonomy" id="6978"/>
    <lineage>
        <taxon>Eukaryota</taxon>
        <taxon>Metazoa</taxon>
        <taxon>Ecdysozoa</taxon>
        <taxon>Arthropoda</taxon>
        <taxon>Hexapoda</taxon>
        <taxon>Insecta</taxon>
        <taxon>Pterygota</taxon>
        <taxon>Neoptera</taxon>
        <taxon>Polyneoptera</taxon>
        <taxon>Dictyoptera</taxon>
        <taxon>Blattodea</taxon>
        <taxon>Blattoidea</taxon>
        <taxon>Blattidae</taxon>
        <taxon>Blattinae</taxon>
        <taxon>Periplaneta</taxon>
    </lineage>
</organism>
<keyword evidence="2" id="KW-1185">Reference proteome</keyword>
<proteinExistence type="predicted"/>
<reference evidence="1 2" key="1">
    <citation type="journal article" date="2022" name="Allergy">
        <title>Genome assembly and annotation of Periplaneta americana reveal a comprehensive cockroach allergen profile.</title>
        <authorList>
            <person name="Wang L."/>
            <person name="Xiong Q."/>
            <person name="Saelim N."/>
            <person name="Wang L."/>
            <person name="Nong W."/>
            <person name="Wan A.T."/>
            <person name="Shi M."/>
            <person name="Liu X."/>
            <person name="Cao Q."/>
            <person name="Hui J.H.L."/>
            <person name="Sookrung N."/>
            <person name="Leung T.F."/>
            <person name="Tungtrongchitr A."/>
            <person name="Tsui S.K.W."/>
        </authorList>
    </citation>
    <scope>NUCLEOTIDE SEQUENCE [LARGE SCALE GENOMIC DNA]</scope>
    <source>
        <strain evidence="1">PWHHKU_190912</strain>
    </source>
</reference>
<accession>A0ABQ8SSB1</accession>
<evidence type="ECO:0000313" key="2">
    <source>
        <dbReference type="Proteomes" id="UP001148838"/>
    </source>
</evidence>
<gene>
    <name evidence="1" type="ORF">ANN_17215</name>
</gene>
<protein>
    <submittedName>
        <fullName evidence="1">Uncharacterized protein</fullName>
    </submittedName>
</protein>
<dbReference type="EMBL" id="JAJSOF020000021">
    <property type="protein sequence ID" value="KAJ4437080.1"/>
    <property type="molecule type" value="Genomic_DNA"/>
</dbReference>
<name>A0ABQ8SSB1_PERAM</name>